<dbReference type="Gene3D" id="3.30.40.10">
    <property type="entry name" value="Zinc/RING finger domain, C3HC4 (zinc finger)"/>
    <property type="match status" value="1"/>
</dbReference>
<keyword evidence="13" id="KW-1185">Reference proteome</keyword>
<dbReference type="Gene3D" id="4.10.1000.10">
    <property type="entry name" value="Zinc finger, CCCH-type"/>
    <property type="match status" value="1"/>
</dbReference>
<dbReference type="PROSITE" id="PS50089">
    <property type="entry name" value="ZF_RING_2"/>
    <property type="match status" value="1"/>
</dbReference>
<keyword evidence="5 8" id="KW-0862">Zinc</keyword>
<reference evidence="12" key="1">
    <citation type="submission" date="2023-06" db="EMBL/GenBank/DDBJ databases">
        <authorList>
            <person name="Delattre M."/>
        </authorList>
    </citation>
    <scope>NUCLEOTIDE SEQUENCE</scope>
    <source>
        <strain evidence="12">AF72</strain>
    </source>
</reference>
<dbReference type="SUPFAM" id="SSF57850">
    <property type="entry name" value="RING/U-box"/>
    <property type="match status" value="1"/>
</dbReference>
<dbReference type="GO" id="GO:0005684">
    <property type="term" value="C:U2-type spliceosomal complex"/>
    <property type="evidence" value="ECO:0007669"/>
    <property type="project" value="TreeGrafter"/>
</dbReference>
<dbReference type="AlphaFoldDB" id="A0AA36CQI4"/>
<dbReference type="GO" id="GO:0008270">
    <property type="term" value="F:zinc ion binding"/>
    <property type="evidence" value="ECO:0007669"/>
    <property type="project" value="UniProtKB-KW"/>
</dbReference>
<dbReference type="Pfam" id="PF00642">
    <property type="entry name" value="zf-CCCH"/>
    <property type="match status" value="1"/>
</dbReference>
<dbReference type="PRINTS" id="PR00883">
    <property type="entry name" value="NUCLEARHMG"/>
</dbReference>
<keyword evidence="6" id="KW-0539">Nucleus</keyword>
<evidence type="ECO:0000313" key="12">
    <source>
        <dbReference type="EMBL" id="CAJ0572960.1"/>
    </source>
</evidence>
<keyword evidence="3 8" id="KW-0479">Metal-binding</keyword>
<evidence type="ECO:0000256" key="4">
    <source>
        <dbReference type="ARBA" id="ARBA00022771"/>
    </source>
</evidence>
<dbReference type="InterPro" id="IPR001841">
    <property type="entry name" value="Znf_RING"/>
</dbReference>
<dbReference type="SMART" id="SM00184">
    <property type="entry name" value="RING"/>
    <property type="match status" value="1"/>
</dbReference>
<dbReference type="GO" id="GO:0005730">
    <property type="term" value="C:nucleolus"/>
    <property type="evidence" value="ECO:0007669"/>
    <property type="project" value="UniProtKB-SubCell"/>
</dbReference>
<dbReference type="CDD" id="cd16539">
    <property type="entry name" value="RING-HC_RNF113A_B"/>
    <property type="match status" value="1"/>
</dbReference>
<dbReference type="PANTHER" id="PTHR12930">
    <property type="entry name" value="ZINC FINGER PROTEIN 183"/>
    <property type="match status" value="1"/>
</dbReference>
<sequence length="530" mass="59105">MADDGVNPKAYPLADTQLSQKLLDLVQQAMNYKQLKKGANEATKTLNRGIAEVIIMAADAEPLEIILHLPLLCEDKNVPYVFVKIAMSDSGDNPPAVCSFRKGGRKRAQLRQRVDQPKEDSEHSGDEAEAQREVFIKKRRKNPMVQTTKKETDSARRPRAGSSSSDDSGPGGPLDSFQASGTAEPHGPKDMGATSILQVDTDYAHDAQAQFERVQKMLEEGGMVDKEGRTLYKGAAMYGAKKAEDNAKGSASSGLNRIGPIRAPQHMRQTVLWDYKPDLCKDWKETGMCTFGDSCKFIHDRTDYKHGWEIDRDFEEEQKKKKGQHVEEENWEIHSDEEDNLPEECQICNEEFDNPVVTKCKHYFCESCAISAFRKSKRCQVCDENTGGVFNPARDVIAKIEAKKKLAEQSPAEDSDEGEAGPDVTEDTHMEMLNENGEEPEDAAPKKSRKAKVKETLDYMEDVVPDYESDGERKRRKAREAEAQAAAENSSDVDDESGPSGDESNAEEQLVEDTPMEFLDEQTPEADPVD</sequence>
<dbReference type="SUPFAM" id="SSF90229">
    <property type="entry name" value="CCCH zinc finger"/>
    <property type="match status" value="1"/>
</dbReference>
<dbReference type="EMBL" id="CATQJA010002610">
    <property type="protein sequence ID" value="CAJ0572960.1"/>
    <property type="molecule type" value="Genomic_DNA"/>
</dbReference>
<evidence type="ECO:0000256" key="1">
    <source>
        <dbReference type="ARBA" id="ARBA00004604"/>
    </source>
</evidence>
<evidence type="ECO:0000256" key="2">
    <source>
        <dbReference type="ARBA" id="ARBA00007337"/>
    </source>
</evidence>
<feature type="compositionally biased region" description="Acidic residues" evidence="9">
    <location>
        <begin position="458"/>
        <end position="469"/>
    </location>
</feature>
<protein>
    <submittedName>
        <fullName evidence="12">Uncharacterized protein</fullName>
    </submittedName>
</protein>
<organism evidence="12 13">
    <name type="scientific">Mesorhabditis spiculigera</name>
    <dbReference type="NCBI Taxonomy" id="96644"/>
    <lineage>
        <taxon>Eukaryota</taxon>
        <taxon>Metazoa</taxon>
        <taxon>Ecdysozoa</taxon>
        <taxon>Nematoda</taxon>
        <taxon>Chromadorea</taxon>
        <taxon>Rhabditida</taxon>
        <taxon>Rhabditina</taxon>
        <taxon>Rhabditomorpha</taxon>
        <taxon>Rhabditoidea</taxon>
        <taxon>Rhabditidae</taxon>
        <taxon>Mesorhabditinae</taxon>
        <taxon>Mesorhabditis</taxon>
    </lineage>
</organism>
<keyword evidence="7" id="KW-0687">Ribonucleoprotein</keyword>
<dbReference type="InterPro" id="IPR036855">
    <property type="entry name" value="Znf_CCCH_sf"/>
</dbReference>
<comment type="subcellular location">
    <subcellularLocation>
        <location evidence="1">Nucleus</location>
        <location evidence="1">Nucleolus</location>
    </subcellularLocation>
</comment>
<dbReference type="InterPro" id="IPR017907">
    <property type="entry name" value="Znf_RING_CS"/>
</dbReference>
<dbReference type="GO" id="GO:0034247">
    <property type="term" value="P:snoRNA splicing"/>
    <property type="evidence" value="ECO:0007669"/>
    <property type="project" value="TreeGrafter"/>
</dbReference>
<dbReference type="PROSITE" id="PS00518">
    <property type="entry name" value="ZF_RING_1"/>
    <property type="match status" value="1"/>
</dbReference>
<proteinExistence type="inferred from homology"/>
<evidence type="ECO:0000259" key="11">
    <source>
        <dbReference type="PROSITE" id="PS50103"/>
    </source>
</evidence>
<feature type="domain" description="C3H1-type" evidence="11">
    <location>
        <begin position="274"/>
        <end position="302"/>
    </location>
</feature>
<dbReference type="InterPro" id="IPR002415">
    <property type="entry name" value="H/ACA_rnp_Nhp2-like"/>
</dbReference>
<feature type="compositionally biased region" description="Acidic residues" evidence="9">
    <location>
        <begin position="504"/>
        <end position="530"/>
    </location>
</feature>
<dbReference type="InterPro" id="IPR013083">
    <property type="entry name" value="Znf_RING/FYVE/PHD"/>
</dbReference>
<dbReference type="Gene3D" id="3.30.1330.30">
    <property type="match status" value="1"/>
</dbReference>
<dbReference type="InterPro" id="IPR029064">
    <property type="entry name" value="Ribosomal_eL30-like_sf"/>
</dbReference>
<evidence type="ECO:0000256" key="6">
    <source>
        <dbReference type="ARBA" id="ARBA00023242"/>
    </source>
</evidence>
<feature type="region of interest" description="Disordered" evidence="9">
    <location>
        <begin position="93"/>
        <end position="193"/>
    </location>
</feature>
<evidence type="ECO:0000313" key="13">
    <source>
        <dbReference type="Proteomes" id="UP001177023"/>
    </source>
</evidence>
<dbReference type="GO" id="GO:0003723">
    <property type="term" value="F:RNA binding"/>
    <property type="evidence" value="ECO:0007669"/>
    <property type="project" value="InterPro"/>
</dbReference>
<dbReference type="InterPro" id="IPR000571">
    <property type="entry name" value="Znf_CCCH"/>
</dbReference>
<dbReference type="Proteomes" id="UP001177023">
    <property type="component" value="Unassembled WGS sequence"/>
</dbReference>
<evidence type="ECO:0000256" key="7">
    <source>
        <dbReference type="ARBA" id="ARBA00023274"/>
    </source>
</evidence>
<comment type="similarity">
    <text evidence="2">Belongs to the eukaryotic ribosomal protein eL8 family.</text>
</comment>
<evidence type="ECO:0000256" key="9">
    <source>
        <dbReference type="SAM" id="MobiDB-lite"/>
    </source>
</evidence>
<evidence type="ECO:0000259" key="10">
    <source>
        <dbReference type="PROSITE" id="PS50089"/>
    </source>
</evidence>
<dbReference type="Pfam" id="PF13923">
    <property type="entry name" value="zf-C3HC4_2"/>
    <property type="match status" value="1"/>
</dbReference>
<dbReference type="InterPro" id="IPR004038">
    <property type="entry name" value="Ribosomal_eL8/eL30/eS12/Gad45"/>
</dbReference>
<feature type="region of interest" description="Disordered" evidence="9">
    <location>
        <begin position="405"/>
        <end position="530"/>
    </location>
</feature>
<feature type="zinc finger region" description="C3H1-type" evidence="8">
    <location>
        <begin position="274"/>
        <end position="302"/>
    </location>
</feature>
<accession>A0AA36CQI4</accession>
<comment type="caution">
    <text evidence="12">The sequence shown here is derived from an EMBL/GenBank/DDBJ whole genome shotgun (WGS) entry which is preliminary data.</text>
</comment>
<feature type="compositionally biased region" description="Basic and acidic residues" evidence="9">
    <location>
        <begin position="112"/>
        <end position="136"/>
    </location>
</feature>
<dbReference type="SUPFAM" id="SSF55315">
    <property type="entry name" value="L30e-like"/>
    <property type="match status" value="1"/>
</dbReference>
<dbReference type="SMART" id="SM00356">
    <property type="entry name" value="ZnF_C3H1"/>
    <property type="match status" value="1"/>
</dbReference>
<dbReference type="InterPro" id="IPR039971">
    <property type="entry name" value="CWC24-like"/>
</dbReference>
<dbReference type="PROSITE" id="PS50103">
    <property type="entry name" value="ZF_C3H1"/>
    <property type="match status" value="1"/>
</dbReference>
<dbReference type="PANTHER" id="PTHR12930:SF0">
    <property type="entry name" value="RING FINGER PROTEIN 113B"/>
    <property type="match status" value="1"/>
</dbReference>
<evidence type="ECO:0000256" key="5">
    <source>
        <dbReference type="ARBA" id="ARBA00022833"/>
    </source>
</evidence>
<name>A0AA36CQI4_9BILA</name>
<dbReference type="Pfam" id="PF01248">
    <property type="entry name" value="Ribosomal_L7Ae"/>
    <property type="match status" value="1"/>
</dbReference>
<dbReference type="PRINTS" id="PR00881">
    <property type="entry name" value="L7ARS6FAMILY"/>
</dbReference>
<evidence type="ECO:0000256" key="3">
    <source>
        <dbReference type="ARBA" id="ARBA00022723"/>
    </source>
</evidence>
<dbReference type="InterPro" id="IPR018492">
    <property type="entry name" value="Ribosomal_eL8/Nhp2"/>
</dbReference>
<feature type="domain" description="RING-type" evidence="10">
    <location>
        <begin position="345"/>
        <end position="383"/>
    </location>
</feature>
<evidence type="ECO:0000256" key="8">
    <source>
        <dbReference type="PROSITE-ProRule" id="PRU00723"/>
    </source>
</evidence>
<feature type="compositionally biased region" description="Acidic residues" evidence="9">
    <location>
        <begin position="411"/>
        <end position="420"/>
    </location>
</feature>
<gene>
    <name evidence="12" type="ORF">MSPICULIGERA_LOCUS11332</name>
</gene>
<feature type="non-terminal residue" evidence="12">
    <location>
        <position position="530"/>
    </location>
</feature>
<dbReference type="FunFam" id="3.30.40.10:FF:000045">
    <property type="entry name" value="RING finger protein 113A"/>
    <property type="match status" value="1"/>
</dbReference>
<keyword evidence="4 8" id="KW-0863">Zinc-finger</keyword>